<dbReference type="Proteomes" id="UP001164746">
    <property type="component" value="Chromosome 5"/>
</dbReference>
<protein>
    <submittedName>
        <fullName evidence="2">Uncharacterized protein</fullName>
    </submittedName>
</protein>
<evidence type="ECO:0000313" key="3">
    <source>
        <dbReference type="Proteomes" id="UP001164746"/>
    </source>
</evidence>
<name>A0ABY7E8V9_MYAAR</name>
<dbReference type="EMBL" id="CP111016">
    <property type="protein sequence ID" value="WAR04834.1"/>
    <property type="molecule type" value="Genomic_DNA"/>
</dbReference>
<proteinExistence type="predicted"/>
<dbReference type="PANTHER" id="PTHR37162">
    <property type="entry name" value="HAT FAMILY DIMERISATION DOMAINCONTAINING PROTEIN-RELATED"/>
    <property type="match status" value="1"/>
</dbReference>
<accession>A0ABY7E8V9</accession>
<sequence>MCAGAYYVIGFCTRWPRLNRQRLPTRKFDKSTMGKFGRKCSFQHKWMEKYKWVKSTTDPKKARCTVCLKDFDVCNMGESALSSHAQGSKHKKNEKIKDSMASTGIAFLKEEGTISNKNETTPTDLNNNVDSSLNIPPPPTSSQSKPMTMDSFVSKADTKKAEILWTLNTICNHHSYNSNTDIEKLFRTMFPDSPIAKSFSCGERKTAYLAVFGIGSYFLEDLKSSITGPYSVMFDESLNKKDQSKQMDIHVRYWIGGKVVTRYYTSQFLGHATAKDMLEHFSTGVLESGLKPGDMVQISMDGPSDQYDTKLLNVGSCGLHMVHNSFKTGAEITGWGIDDVLGSMYYLFKHTPARREDYLKITGSSKFPLKFVNHRWLENVRVSERAIEVWDFVVAYVKEVESNKKYTKPTCKSYGIIKAAVNDPLMLAKLHFFKTVAKLLEPFLEDFQSSSPMVCFLAKNLETTVVSLFCRFIQPDATEASRIIDIDPDTRNCT</sequence>
<reference evidence="2" key="1">
    <citation type="submission" date="2022-11" db="EMBL/GenBank/DDBJ databases">
        <title>Centuries of genome instability and evolution in soft-shell clam transmissible cancer (bioRxiv).</title>
        <authorList>
            <person name="Hart S.F.M."/>
            <person name="Yonemitsu M.A."/>
            <person name="Giersch R.M."/>
            <person name="Beal B.F."/>
            <person name="Arriagada G."/>
            <person name="Davis B.W."/>
            <person name="Ostrander E.A."/>
            <person name="Goff S.P."/>
            <person name="Metzger M.J."/>
        </authorList>
    </citation>
    <scope>NUCLEOTIDE SEQUENCE</scope>
    <source>
        <strain evidence="2">MELC-2E11</strain>
        <tissue evidence="2">Siphon/mantle</tissue>
    </source>
</reference>
<evidence type="ECO:0000256" key="1">
    <source>
        <dbReference type="SAM" id="MobiDB-lite"/>
    </source>
</evidence>
<organism evidence="2 3">
    <name type="scientific">Mya arenaria</name>
    <name type="common">Soft-shell clam</name>
    <dbReference type="NCBI Taxonomy" id="6604"/>
    <lineage>
        <taxon>Eukaryota</taxon>
        <taxon>Metazoa</taxon>
        <taxon>Spiralia</taxon>
        <taxon>Lophotrochozoa</taxon>
        <taxon>Mollusca</taxon>
        <taxon>Bivalvia</taxon>
        <taxon>Autobranchia</taxon>
        <taxon>Heteroconchia</taxon>
        <taxon>Euheterodonta</taxon>
        <taxon>Imparidentia</taxon>
        <taxon>Neoheterodontei</taxon>
        <taxon>Myida</taxon>
        <taxon>Myoidea</taxon>
        <taxon>Myidae</taxon>
        <taxon>Mya</taxon>
    </lineage>
</organism>
<evidence type="ECO:0000313" key="2">
    <source>
        <dbReference type="EMBL" id="WAR04834.1"/>
    </source>
</evidence>
<feature type="region of interest" description="Disordered" evidence="1">
    <location>
        <begin position="112"/>
        <end position="131"/>
    </location>
</feature>
<feature type="compositionally biased region" description="Polar residues" evidence="1">
    <location>
        <begin position="113"/>
        <end position="131"/>
    </location>
</feature>
<keyword evidence="3" id="KW-1185">Reference proteome</keyword>
<gene>
    <name evidence="2" type="ORF">MAR_020203</name>
</gene>
<dbReference type="PANTHER" id="PTHR37162:SF11">
    <property type="match status" value="1"/>
</dbReference>